<evidence type="ECO:0000256" key="3">
    <source>
        <dbReference type="ARBA" id="ARBA00023163"/>
    </source>
</evidence>
<organism evidence="5 6">
    <name type="scientific">Luteolibacter arcticus</name>
    <dbReference type="NCBI Taxonomy" id="1581411"/>
    <lineage>
        <taxon>Bacteria</taxon>
        <taxon>Pseudomonadati</taxon>
        <taxon>Verrucomicrobiota</taxon>
        <taxon>Verrucomicrobiia</taxon>
        <taxon>Verrucomicrobiales</taxon>
        <taxon>Verrucomicrobiaceae</taxon>
        <taxon>Luteolibacter</taxon>
    </lineage>
</organism>
<evidence type="ECO:0000259" key="4">
    <source>
        <dbReference type="PROSITE" id="PS01124"/>
    </source>
</evidence>
<evidence type="ECO:0000256" key="1">
    <source>
        <dbReference type="ARBA" id="ARBA00023015"/>
    </source>
</evidence>
<keyword evidence="2" id="KW-0238">DNA-binding</keyword>
<dbReference type="Gene3D" id="2.60.120.280">
    <property type="entry name" value="Regulatory protein AraC"/>
    <property type="match status" value="1"/>
</dbReference>
<evidence type="ECO:0000313" key="5">
    <source>
        <dbReference type="EMBL" id="MCW1926077.1"/>
    </source>
</evidence>
<protein>
    <submittedName>
        <fullName evidence="5">AraC family transcriptional regulator</fullName>
    </submittedName>
</protein>
<dbReference type="InterPro" id="IPR018062">
    <property type="entry name" value="HTH_AraC-typ_CS"/>
</dbReference>
<dbReference type="Proteomes" id="UP001320876">
    <property type="component" value="Unassembled WGS sequence"/>
</dbReference>
<dbReference type="PROSITE" id="PS01124">
    <property type="entry name" value="HTH_ARAC_FAMILY_2"/>
    <property type="match status" value="1"/>
</dbReference>
<keyword evidence="3" id="KW-0804">Transcription</keyword>
<accession>A0ABT3GRG4</accession>
<dbReference type="InterPro" id="IPR009057">
    <property type="entry name" value="Homeodomain-like_sf"/>
</dbReference>
<feature type="domain" description="HTH araC/xylS-type" evidence="4">
    <location>
        <begin position="190"/>
        <end position="288"/>
    </location>
</feature>
<dbReference type="SMART" id="SM00342">
    <property type="entry name" value="HTH_ARAC"/>
    <property type="match status" value="1"/>
</dbReference>
<dbReference type="Gene3D" id="1.10.10.60">
    <property type="entry name" value="Homeodomain-like"/>
    <property type="match status" value="2"/>
</dbReference>
<proteinExistence type="predicted"/>
<dbReference type="SUPFAM" id="SSF46689">
    <property type="entry name" value="Homeodomain-like"/>
    <property type="match status" value="2"/>
</dbReference>
<gene>
    <name evidence="5" type="ORF">OKA05_26190</name>
</gene>
<dbReference type="RefSeq" id="WP_264490184.1">
    <property type="nucleotide sequence ID" value="NZ_JAPDDT010000020.1"/>
</dbReference>
<sequence>MSPVDPNVNPATFMSRQVESSRVFFYDEPEPGDFEVKCGGFERCRPEYRIDRVDFPWFVIEFVHGGKGKVVLNGVETPLRSGDFFLYGPGVEHHIKTDPDKLLLKYFVGFWGPAAAEFLERHDLKMGVVSHCLKSEPIRRAFDTLIDRGSRNSKYSRPICTAIIQQLLLMCREDAVDAGSTETRAFATFSRVKHCIEQNYLELGTLEAVAKSCDLDAPYLCRLFSRFHDESPYQFLTRLRMQHAASLLLEGGSSVKEVAAACGFPDPFHFSRVFKSVHRVPPSRFRDAMHDKLPR</sequence>
<dbReference type="InterPro" id="IPR037923">
    <property type="entry name" value="HTH-like"/>
</dbReference>
<dbReference type="Pfam" id="PF12833">
    <property type="entry name" value="HTH_18"/>
    <property type="match status" value="1"/>
</dbReference>
<dbReference type="SUPFAM" id="SSF51215">
    <property type="entry name" value="Regulatory protein AraC"/>
    <property type="match status" value="1"/>
</dbReference>
<comment type="caution">
    <text evidence="5">The sequence shown here is derived from an EMBL/GenBank/DDBJ whole genome shotgun (WGS) entry which is preliminary data.</text>
</comment>
<evidence type="ECO:0000256" key="2">
    <source>
        <dbReference type="ARBA" id="ARBA00023125"/>
    </source>
</evidence>
<reference evidence="5 6" key="1">
    <citation type="submission" date="2022-10" db="EMBL/GenBank/DDBJ databases">
        <title>Luteolibacter arcticus strain CCTCC AB 2014275, whole genome shotgun sequencing project.</title>
        <authorList>
            <person name="Zhao G."/>
            <person name="Shen L."/>
        </authorList>
    </citation>
    <scope>NUCLEOTIDE SEQUENCE [LARGE SCALE GENOMIC DNA]</scope>
    <source>
        <strain evidence="5 6">CCTCC AB 2014275</strain>
    </source>
</reference>
<keyword evidence="6" id="KW-1185">Reference proteome</keyword>
<dbReference type="InterPro" id="IPR003313">
    <property type="entry name" value="AraC-bd"/>
</dbReference>
<dbReference type="PROSITE" id="PS00041">
    <property type="entry name" value="HTH_ARAC_FAMILY_1"/>
    <property type="match status" value="1"/>
</dbReference>
<dbReference type="Pfam" id="PF02311">
    <property type="entry name" value="AraC_binding"/>
    <property type="match status" value="1"/>
</dbReference>
<dbReference type="PANTHER" id="PTHR43280">
    <property type="entry name" value="ARAC-FAMILY TRANSCRIPTIONAL REGULATOR"/>
    <property type="match status" value="1"/>
</dbReference>
<dbReference type="InterPro" id="IPR018060">
    <property type="entry name" value="HTH_AraC"/>
</dbReference>
<dbReference type="EMBL" id="JAPDDT010000020">
    <property type="protein sequence ID" value="MCW1926077.1"/>
    <property type="molecule type" value="Genomic_DNA"/>
</dbReference>
<dbReference type="PANTHER" id="PTHR43280:SF31">
    <property type="entry name" value="TRANSCRIPTIONAL REGULATORY PROTEIN"/>
    <property type="match status" value="1"/>
</dbReference>
<evidence type="ECO:0000313" key="6">
    <source>
        <dbReference type="Proteomes" id="UP001320876"/>
    </source>
</evidence>
<keyword evidence="1" id="KW-0805">Transcription regulation</keyword>
<name>A0ABT3GRG4_9BACT</name>